<dbReference type="KEGG" id="tvd:SG34_032310"/>
<sequence length="953" mass="108868">MSKVYQGIKTAIEETSEPIAAKDLIKIEEFVQRTHSDYPLTRAKRLVSKLNTYKALIYRSCKSDYKQTKTNFIEGGSMLRRGLNPSRNTGLRHHNKTYNKCMGAIKKIREAGEDGRLNTHFDFSSRQALARNINTFKKVLTNPSSVSDEKTGTVSKGELLNAMTTDCRRSCEQLMRDITNDSDSLDEKKEKLTGYGQNLAYLRRELVKSYSLAIENDKSIQMHFKELISQDLNDDDFNTRIRTIAANCENNKDIHTILATLRYVQAAEKMVCDLLKHEVGDMNDFLNKHSDLATGKAVGLEELQNDSIAYYLQRAAANTADSSLYMTVRTVINATIRENSHIYLNNEAIYELLNIKCYNKLFPPFTNQDIEGLLPPLRLPKAEYRTHIQRRDGLDFTPAQVERGVRIEQNSGDENMALRELFPSQATEDIEYVDYCLTESHRNEYGGSYTVWTPMKENEENQRVPDTDEPLEVLAQGTRTSDQELASYNAFGMGKVKTAYSEKTFTGTTGIVADMYYQPGKMATKELEDGLMKKMAQWQGRKINISGHSLGGGFVEKFAVTAAKRAVIDSSTDVNEYQDTFRKMNFYALSPVGNEYKNNKQYYQAINTVYTQQYHKEIEKLVKKQDIESELSEKLKDRDLADILRTKYSIYDLKKFYSEKGTLRKYVESAKNELERELRFKYKTKNDKEVTFSEKIALYLGSENSSPITKDKINKYMLTLAPLWYEDIDEKALGASFKDKVLNREKLKKIADKFFDEDAELQKIPLQEENIEKWGRLINYIDTLEQCADKAASACPHLETWATGFDPVPALHSHIGLPHSLSESLFIAPRMRYNMPTWQIQTTDPMADKLPEAASLRPNHSRAGITYALRNPLGAIRASLKYREGKVKGKLIRFTTGPLWKLASPVRLLAKHVVKLKEGAIHDTNQRTIDLLTNSEVSLAKAHHYSCSESQFL</sequence>
<protein>
    <submittedName>
        <fullName evidence="1">Uncharacterized protein</fullName>
    </submittedName>
</protein>
<dbReference type="Proteomes" id="UP000032352">
    <property type="component" value="Chromosome pTvir"/>
</dbReference>
<reference evidence="1 2" key="2">
    <citation type="journal article" date="2022" name="Mar. Drugs">
        <title>Bioassay-Guided Fractionation Leads to the Detection of Cholic Acid Generated by the Rare Thalassomonas sp.</title>
        <authorList>
            <person name="Pheiffer F."/>
            <person name="Schneider Y.K."/>
            <person name="Hansen E.H."/>
            <person name="Andersen J.H."/>
            <person name="Isaksson J."/>
            <person name="Busche T."/>
            <person name="R C."/>
            <person name="Kalinowski J."/>
            <person name="Zyl L.V."/>
            <person name="Trindade M."/>
        </authorList>
    </citation>
    <scope>NUCLEOTIDE SEQUENCE [LARGE SCALE GENOMIC DNA]</scope>
    <source>
        <strain evidence="1 2">XOM25</strain>
    </source>
</reference>
<dbReference type="EMBL" id="CP059734">
    <property type="protein sequence ID" value="WDE08605.1"/>
    <property type="molecule type" value="Genomic_DNA"/>
</dbReference>
<proteinExistence type="predicted"/>
<dbReference type="AlphaFoldDB" id="A0AAE9Z8A7"/>
<accession>A0AAE9Z8A7</accession>
<keyword evidence="2" id="KW-1185">Reference proteome</keyword>
<evidence type="ECO:0000313" key="1">
    <source>
        <dbReference type="EMBL" id="WDE08605.1"/>
    </source>
</evidence>
<reference evidence="1 2" key="1">
    <citation type="journal article" date="2015" name="Genome Announc.">
        <title>Draft Genome Sequences of Marine Isolates of Thalassomonas viridans and Thalassomonas actiniarum.</title>
        <authorList>
            <person name="Olonade I."/>
            <person name="van Zyl L.J."/>
            <person name="Trindade M."/>
        </authorList>
    </citation>
    <scope>NUCLEOTIDE SEQUENCE [LARGE SCALE GENOMIC DNA]</scope>
    <source>
        <strain evidence="1 2">XOM25</strain>
    </source>
</reference>
<gene>
    <name evidence="1" type="ORF">SG34_032310</name>
</gene>
<organism evidence="1 2">
    <name type="scientific">Thalassomonas viridans</name>
    <dbReference type="NCBI Taxonomy" id="137584"/>
    <lineage>
        <taxon>Bacteria</taxon>
        <taxon>Pseudomonadati</taxon>
        <taxon>Pseudomonadota</taxon>
        <taxon>Gammaproteobacteria</taxon>
        <taxon>Alteromonadales</taxon>
        <taxon>Colwelliaceae</taxon>
        <taxon>Thalassomonas</taxon>
    </lineage>
</organism>
<dbReference type="RefSeq" id="WP_152647357.1">
    <property type="nucleotide sequence ID" value="NZ_CP059734.1"/>
</dbReference>
<evidence type="ECO:0000313" key="2">
    <source>
        <dbReference type="Proteomes" id="UP000032352"/>
    </source>
</evidence>
<name>A0AAE9Z8A7_9GAMM</name>